<dbReference type="GO" id="GO:0000166">
    <property type="term" value="F:nucleotide binding"/>
    <property type="evidence" value="ECO:0007669"/>
    <property type="project" value="UniProtKB-KW"/>
</dbReference>
<sequence length="391" mass="44549">MKSKLNREDYQFRKKTGQELIKNPGQLNGLDFVISNCEDCTIYICDHAAQIFVDLSKNCKIYIGPVEGSIFVRKCENIEISAASSQFRVSNSNNIQCFVYTSSDPALEKSTGIVFAPYNFAYPGITEAFGKAKLDPTNNKWSEVFDFTPNNEISNWTLLHPSQFHLVSKSIEGLVESEQCPVLIPITYGGTCDKKIILGSADQKTSGLELDFLMGKENVKNQQQLSDENQVYVETQLISKNQTNSKEQQNLIQGNQVEFVFDAESFKSTEPQINVQSINTFNAFDEIVVDNQFNIQNSNLSQQMQKDESERKLKEQKRKQAQEYLQKFMSDFTEQTNQRKTQNRAIVRENVQKEQGWKTVVSNIDLKDNGGEKDVSKMAQAIKNKLMDRLK</sequence>
<protein>
    <recommendedName>
        <fullName evidence="2">C-CAP/cofactor C-like domain-containing protein</fullName>
    </recommendedName>
</protein>
<dbReference type="OrthoDB" id="194775at2759"/>
<evidence type="ECO:0000313" key="4">
    <source>
        <dbReference type="Proteomes" id="UP000692954"/>
    </source>
</evidence>
<dbReference type="GO" id="GO:0006892">
    <property type="term" value="P:post-Golgi vesicle-mediated transport"/>
    <property type="evidence" value="ECO:0007669"/>
    <property type="project" value="TreeGrafter"/>
</dbReference>
<keyword evidence="4" id="KW-1185">Reference proteome</keyword>
<dbReference type="GO" id="GO:0005929">
    <property type="term" value="C:cilium"/>
    <property type="evidence" value="ECO:0007669"/>
    <property type="project" value="TreeGrafter"/>
</dbReference>
<dbReference type="InterPro" id="IPR039093">
    <property type="entry name" value="XRP2"/>
</dbReference>
<name>A0A8S1QWY2_9CILI</name>
<proteinExistence type="predicted"/>
<dbReference type="Pfam" id="PF07986">
    <property type="entry name" value="TBCC"/>
    <property type="match status" value="1"/>
</dbReference>
<dbReference type="GO" id="GO:1990075">
    <property type="term" value="C:periciliary membrane compartment"/>
    <property type="evidence" value="ECO:0007669"/>
    <property type="project" value="TreeGrafter"/>
</dbReference>
<dbReference type="Proteomes" id="UP000692954">
    <property type="component" value="Unassembled WGS sequence"/>
</dbReference>
<organism evidence="3 4">
    <name type="scientific">Paramecium sonneborni</name>
    <dbReference type="NCBI Taxonomy" id="65129"/>
    <lineage>
        <taxon>Eukaryota</taxon>
        <taxon>Sar</taxon>
        <taxon>Alveolata</taxon>
        <taxon>Ciliophora</taxon>
        <taxon>Intramacronucleata</taxon>
        <taxon>Oligohymenophorea</taxon>
        <taxon>Peniculida</taxon>
        <taxon>Parameciidae</taxon>
        <taxon>Paramecium</taxon>
    </lineage>
</organism>
<dbReference type="EMBL" id="CAJJDN010000124">
    <property type="protein sequence ID" value="CAD8120118.1"/>
    <property type="molecule type" value="Genomic_DNA"/>
</dbReference>
<evidence type="ECO:0000256" key="1">
    <source>
        <dbReference type="ARBA" id="ARBA00022741"/>
    </source>
</evidence>
<feature type="domain" description="C-CAP/cofactor C-like" evidence="2">
    <location>
        <begin position="1"/>
        <end position="149"/>
    </location>
</feature>
<dbReference type="InterPro" id="IPR012945">
    <property type="entry name" value="Tubulin-bd_cofactor_C_dom"/>
</dbReference>
<dbReference type="GO" id="GO:0005096">
    <property type="term" value="F:GTPase activator activity"/>
    <property type="evidence" value="ECO:0007669"/>
    <property type="project" value="InterPro"/>
</dbReference>
<evidence type="ECO:0000313" key="3">
    <source>
        <dbReference type="EMBL" id="CAD8120118.1"/>
    </source>
</evidence>
<reference evidence="3" key="1">
    <citation type="submission" date="2021-01" db="EMBL/GenBank/DDBJ databases">
        <authorList>
            <consortium name="Genoscope - CEA"/>
            <person name="William W."/>
        </authorList>
    </citation>
    <scope>NUCLEOTIDE SEQUENCE</scope>
</reference>
<comment type="caution">
    <text evidence="3">The sequence shown here is derived from an EMBL/GenBank/DDBJ whole genome shotgun (WGS) entry which is preliminary data.</text>
</comment>
<keyword evidence="1" id="KW-0547">Nucleotide-binding</keyword>
<dbReference type="InterPro" id="IPR006599">
    <property type="entry name" value="CARP_motif"/>
</dbReference>
<dbReference type="AlphaFoldDB" id="A0A8S1QWY2"/>
<dbReference type="PROSITE" id="PS51329">
    <property type="entry name" value="C_CAP_COFACTOR_C"/>
    <property type="match status" value="1"/>
</dbReference>
<dbReference type="PANTHER" id="PTHR15440:SF0">
    <property type="entry name" value="PROTEIN XRP2"/>
    <property type="match status" value="1"/>
</dbReference>
<dbReference type="SMART" id="SM00673">
    <property type="entry name" value="CARP"/>
    <property type="match status" value="2"/>
</dbReference>
<dbReference type="PANTHER" id="PTHR15440">
    <property type="entry name" value="XRP2 PROTEIN"/>
    <property type="match status" value="1"/>
</dbReference>
<accession>A0A8S1QWY2</accession>
<gene>
    <name evidence="3" type="ORF">PSON_ATCC_30995.1.T1240132</name>
</gene>
<dbReference type="InterPro" id="IPR017901">
    <property type="entry name" value="C-CAP_CF_C-like"/>
</dbReference>
<evidence type="ECO:0000259" key="2">
    <source>
        <dbReference type="PROSITE" id="PS51329"/>
    </source>
</evidence>